<reference evidence="9" key="1">
    <citation type="submission" date="2022-10" db="EMBL/GenBank/DDBJ databases">
        <title>Streptomyces beihaiensis sp. nov., a chitin degrading actinobacterium, isolated from shrimp pond soil.</title>
        <authorList>
            <person name="Xie J."/>
            <person name="Shen N."/>
        </authorList>
    </citation>
    <scope>NUCLEOTIDE SEQUENCE</scope>
    <source>
        <strain evidence="9">GXMU-J5</strain>
    </source>
</reference>
<feature type="transmembrane region" description="Helical" evidence="7">
    <location>
        <begin position="406"/>
        <end position="424"/>
    </location>
</feature>
<feature type="transmembrane region" description="Helical" evidence="7">
    <location>
        <begin position="119"/>
        <end position="144"/>
    </location>
</feature>
<dbReference type="PANTHER" id="PTHR23513">
    <property type="entry name" value="INTEGRAL MEMBRANE EFFLUX PROTEIN-RELATED"/>
    <property type="match status" value="1"/>
</dbReference>
<accession>A0ABT3TTG8</accession>
<evidence type="ECO:0000256" key="5">
    <source>
        <dbReference type="ARBA" id="ARBA00022989"/>
    </source>
</evidence>
<feature type="transmembrane region" description="Helical" evidence="7">
    <location>
        <begin position="62"/>
        <end position="82"/>
    </location>
</feature>
<dbReference type="InterPro" id="IPR020846">
    <property type="entry name" value="MFS_dom"/>
</dbReference>
<evidence type="ECO:0000256" key="6">
    <source>
        <dbReference type="ARBA" id="ARBA00023136"/>
    </source>
</evidence>
<evidence type="ECO:0000256" key="7">
    <source>
        <dbReference type="SAM" id="Phobius"/>
    </source>
</evidence>
<keyword evidence="6 7" id="KW-0472">Membrane</keyword>
<name>A0ABT3TTG8_9ACTN</name>
<dbReference type="InterPro" id="IPR036259">
    <property type="entry name" value="MFS_trans_sf"/>
</dbReference>
<feature type="transmembrane region" description="Helical" evidence="7">
    <location>
        <begin position="283"/>
        <end position="302"/>
    </location>
</feature>
<dbReference type="PANTHER" id="PTHR23513:SF6">
    <property type="entry name" value="MAJOR FACILITATOR SUPERFAMILY ASSOCIATED DOMAIN-CONTAINING PROTEIN"/>
    <property type="match status" value="1"/>
</dbReference>
<feature type="transmembrane region" description="Helical" evidence="7">
    <location>
        <begin position="314"/>
        <end position="332"/>
    </location>
</feature>
<dbReference type="Proteomes" id="UP001163064">
    <property type="component" value="Unassembled WGS sequence"/>
</dbReference>
<comment type="caution">
    <text evidence="9">The sequence shown here is derived from an EMBL/GenBank/DDBJ whole genome shotgun (WGS) entry which is preliminary data.</text>
</comment>
<protein>
    <submittedName>
        <fullName evidence="9">MFS transporter</fullName>
    </submittedName>
</protein>
<feature type="transmembrane region" description="Helical" evidence="7">
    <location>
        <begin position="338"/>
        <end position="364"/>
    </location>
</feature>
<feature type="transmembrane region" description="Helical" evidence="7">
    <location>
        <begin position="376"/>
        <end position="400"/>
    </location>
</feature>
<evidence type="ECO:0000256" key="4">
    <source>
        <dbReference type="ARBA" id="ARBA00022692"/>
    </source>
</evidence>
<evidence type="ECO:0000256" key="1">
    <source>
        <dbReference type="ARBA" id="ARBA00004651"/>
    </source>
</evidence>
<comment type="subcellular location">
    <subcellularLocation>
        <location evidence="1">Cell membrane</location>
        <topology evidence="1">Multi-pass membrane protein</topology>
    </subcellularLocation>
</comment>
<evidence type="ECO:0000313" key="10">
    <source>
        <dbReference type="Proteomes" id="UP001163064"/>
    </source>
</evidence>
<dbReference type="InterPro" id="IPR018376">
    <property type="entry name" value="Enoyl-CoA_hyd/isom_CS"/>
</dbReference>
<dbReference type="RefSeq" id="WP_266598815.1">
    <property type="nucleotide sequence ID" value="NZ_JAPHNL010000099.1"/>
</dbReference>
<evidence type="ECO:0000256" key="3">
    <source>
        <dbReference type="ARBA" id="ARBA00022475"/>
    </source>
</evidence>
<evidence type="ECO:0000256" key="2">
    <source>
        <dbReference type="ARBA" id="ARBA00022448"/>
    </source>
</evidence>
<organism evidence="9 10">
    <name type="scientific">Streptomyces beihaiensis</name>
    <dbReference type="NCBI Taxonomy" id="2984495"/>
    <lineage>
        <taxon>Bacteria</taxon>
        <taxon>Bacillati</taxon>
        <taxon>Actinomycetota</taxon>
        <taxon>Actinomycetes</taxon>
        <taxon>Kitasatosporales</taxon>
        <taxon>Streptomycetaceae</taxon>
        <taxon>Streptomyces</taxon>
    </lineage>
</organism>
<proteinExistence type="predicted"/>
<feature type="domain" description="Major facilitator superfamily (MFS) profile" evidence="8">
    <location>
        <begin position="243"/>
        <end position="439"/>
    </location>
</feature>
<dbReference type="Gene3D" id="1.20.1250.20">
    <property type="entry name" value="MFS general substrate transporter like domains"/>
    <property type="match status" value="1"/>
</dbReference>
<dbReference type="PROSITE" id="PS50850">
    <property type="entry name" value="MFS"/>
    <property type="match status" value="1"/>
</dbReference>
<keyword evidence="5 7" id="KW-1133">Transmembrane helix</keyword>
<dbReference type="EMBL" id="JAPHNL010000099">
    <property type="protein sequence ID" value="MCX3060306.1"/>
    <property type="molecule type" value="Genomic_DNA"/>
</dbReference>
<keyword evidence="10" id="KW-1185">Reference proteome</keyword>
<evidence type="ECO:0000313" key="9">
    <source>
        <dbReference type="EMBL" id="MCX3060306.1"/>
    </source>
</evidence>
<dbReference type="InterPro" id="IPR010290">
    <property type="entry name" value="TM_effector"/>
</dbReference>
<dbReference type="SUPFAM" id="SSF103473">
    <property type="entry name" value="MFS general substrate transporter"/>
    <property type="match status" value="1"/>
</dbReference>
<keyword evidence="4 7" id="KW-0812">Transmembrane</keyword>
<feature type="transmembrane region" description="Helical" evidence="7">
    <location>
        <begin position="94"/>
        <end position="113"/>
    </location>
</feature>
<evidence type="ECO:0000259" key="8">
    <source>
        <dbReference type="PROSITE" id="PS50850"/>
    </source>
</evidence>
<dbReference type="Pfam" id="PF05977">
    <property type="entry name" value="MFS_3"/>
    <property type="match status" value="1"/>
</dbReference>
<dbReference type="PROSITE" id="PS00166">
    <property type="entry name" value="ENOYL_COA_HYDRATASE"/>
    <property type="match status" value="1"/>
</dbReference>
<keyword evidence="3" id="KW-1003">Cell membrane</keyword>
<sequence length="439" mass="44260">MTSTTLADGDEHASASPAFPDRSFRALWTATGLSQVGSAVSNVTVPVCAAVTLGASPLDMTLLAAVGVLPSLLVRIPAAAWSDGLSRSRAPMMAACNLVQAAIMGLIPLLWWLGALHMVLLLVLAAAASGALAVYSALGSPLLVRIVPKAHLVEANGKMSATRSVADISGPALGGALLAVLAAPYVVLVDALSFLASAALLTRVADGKAGRSTDQDGTGQGGAVGAVKPRKQRLGAAANIRLAVALARQSGLRAAVTVAFVNGVTQPVLVLFLVRSVHMRPSLIGTLLSFGAVGGVVGGMLVGRAQKRFGAARTLALGTAMSLLSLALLPFASAGPGAMAGLVLMELGGSFGGTLLIATVFGGLQACAPNEKIAQVMAMAFVQLQAADLIGVPVGGALAIAFGTRWAMVTAFALLAVILGPQLVRWAVTRWAPDPPITV</sequence>
<keyword evidence="2" id="KW-0813">Transport</keyword>
<gene>
    <name evidence="9" type="ORF">OFY01_11180</name>
</gene>